<dbReference type="Proteomes" id="UP000249081">
    <property type="component" value="Unassembled WGS sequence"/>
</dbReference>
<evidence type="ECO:0000313" key="4">
    <source>
        <dbReference type="Proteomes" id="UP000249081"/>
    </source>
</evidence>
<name>A0A2W4WAA3_9CYAN</name>
<dbReference type="EMBL" id="QBMN01000078">
    <property type="protein sequence ID" value="PZO40177.1"/>
    <property type="molecule type" value="Genomic_DNA"/>
</dbReference>
<sequence>MANTNPDLVDFSERLRSHMTRLGIASYRALSQTSGAPRSAIDRLRHGQVAQLRVSTLQDLSQTLGVSLAELVDTFSETSSEIPSAPRRPLASGSDAKADQVKALRQECDRLQTQLATQAETVRQQVQQAAIAQLEPWLVQWPTAAHAAQQNPSLPAQKLLPLVRPVAALVQQWGVTAIETVGAEVPFDPQVHQPREAVMQPGELVRVSHVGYRQGDRLLYRARVSPVVKI</sequence>
<proteinExistence type="predicted"/>
<dbReference type="Gene3D" id="2.30.22.10">
    <property type="entry name" value="Head domain of nucleotide exchange factor GrpE"/>
    <property type="match status" value="1"/>
</dbReference>
<feature type="region of interest" description="Disordered" evidence="1">
    <location>
        <begin position="77"/>
        <end position="98"/>
    </location>
</feature>
<feature type="domain" description="HTH cro/C1-type" evidence="2">
    <location>
        <begin position="38"/>
        <end position="71"/>
    </location>
</feature>
<dbReference type="GO" id="GO:0006457">
    <property type="term" value="P:protein folding"/>
    <property type="evidence" value="ECO:0007669"/>
    <property type="project" value="InterPro"/>
</dbReference>
<comment type="caution">
    <text evidence="3">The sequence shown here is derived from an EMBL/GenBank/DDBJ whole genome shotgun (WGS) entry which is preliminary data.</text>
</comment>
<dbReference type="Gene3D" id="1.10.260.40">
    <property type="entry name" value="lambda repressor-like DNA-binding domains"/>
    <property type="match status" value="1"/>
</dbReference>
<evidence type="ECO:0000313" key="3">
    <source>
        <dbReference type="EMBL" id="PZO40177.1"/>
    </source>
</evidence>
<dbReference type="SUPFAM" id="SSF47413">
    <property type="entry name" value="lambda repressor-like DNA-binding domains"/>
    <property type="match status" value="1"/>
</dbReference>
<dbReference type="Pfam" id="PF13443">
    <property type="entry name" value="HTH_26"/>
    <property type="match status" value="1"/>
</dbReference>
<organism evidence="3 4">
    <name type="scientific">Shackletoniella antarctica</name>
    <dbReference type="NCBI Taxonomy" id="268115"/>
    <lineage>
        <taxon>Bacteria</taxon>
        <taxon>Bacillati</taxon>
        <taxon>Cyanobacteriota</taxon>
        <taxon>Cyanophyceae</taxon>
        <taxon>Oculatellales</taxon>
        <taxon>Oculatellaceae</taxon>
        <taxon>Shackletoniella</taxon>
    </lineage>
</organism>
<dbReference type="InterPro" id="IPR001387">
    <property type="entry name" value="Cro/C1-type_HTH"/>
</dbReference>
<dbReference type="AlphaFoldDB" id="A0A2W4WAA3"/>
<reference evidence="4" key="1">
    <citation type="submission" date="2018-04" db="EMBL/GenBank/DDBJ databases">
        <authorList>
            <person name="Cornet L."/>
        </authorList>
    </citation>
    <scope>NUCLEOTIDE SEQUENCE [LARGE SCALE GENOMIC DNA]</scope>
</reference>
<evidence type="ECO:0000256" key="1">
    <source>
        <dbReference type="SAM" id="MobiDB-lite"/>
    </source>
</evidence>
<dbReference type="InterPro" id="IPR009012">
    <property type="entry name" value="GrpE_head"/>
</dbReference>
<evidence type="ECO:0000259" key="2">
    <source>
        <dbReference type="PROSITE" id="PS50943"/>
    </source>
</evidence>
<gene>
    <name evidence="3" type="primary">grpE</name>
    <name evidence="3" type="ORF">DCF17_12295</name>
</gene>
<dbReference type="GO" id="GO:0003677">
    <property type="term" value="F:DNA binding"/>
    <property type="evidence" value="ECO:0007669"/>
    <property type="project" value="InterPro"/>
</dbReference>
<protein>
    <submittedName>
        <fullName evidence="3">Nucleotide exchange factor GrpE</fullName>
    </submittedName>
</protein>
<accession>A0A2W4WAA3</accession>
<dbReference type="InterPro" id="IPR010982">
    <property type="entry name" value="Lambda_DNA-bd_dom_sf"/>
</dbReference>
<dbReference type="PROSITE" id="PS50943">
    <property type="entry name" value="HTH_CROC1"/>
    <property type="match status" value="1"/>
</dbReference>
<dbReference type="SMART" id="SM00530">
    <property type="entry name" value="HTH_XRE"/>
    <property type="match status" value="1"/>
</dbReference>
<reference evidence="3 4" key="2">
    <citation type="submission" date="2018-06" db="EMBL/GenBank/DDBJ databases">
        <title>Metagenomic assembly of (sub)arctic Cyanobacteria and their associated microbiome from non-axenic cultures.</title>
        <authorList>
            <person name="Baurain D."/>
        </authorList>
    </citation>
    <scope>NUCLEOTIDE SEQUENCE [LARGE SCALE GENOMIC DNA]</scope>
    <source>
        <strain evidence="3">ULC041bin1</strain>
    </source>
</reference>